<reference evidence="2" key="1">
    <citation type="journal article" date="2013" name="Science">
        <title>The Amborella genome and the evolution of flowering plants.</title>
        <authorList>
            <consortium name="Amborella Genome Project"/>
        </authorList>
    </citation>
    <scope>NUCLEOTIDE SEQUENCE [LARGE SCALE GENOMIC DNA]</scope>
</reference>
<proteinExistence type="predicted"/>
<evidence type="ECO:0000313" key="1">
    <source>
        <dbReference type="EMBL" id="ERN16626.1"/>
    </source>
</evidence>
<gene>
    <name evidence="1" type="ORF">AMTR_s00051p00069140</name>
</gene>
<organism evidence="1 2">
    <name type="scientific">Amborella trichopoda</name>
    <dbReference type="NCBI Taxonomy" id="13333"/>
    <lineage>
        <taxon>Eukaryota</taxon>
        <taxon>Viridiplantae</taxon>
        <taxon>Streptophyta</taxon>
        <taxon>Embryophyta</taxon>
        <taxon>Tracheophyta</taxon>
        <taxon>Spermatophyta</taxon>
        <taxon>Magnoliopsida</taxon>
        <taxon>Amborellales</taxon>
        <taxon>Amborellaceae</taxon>
        <taxon>Amborella</taxon>
    </lineage>
</organism>
<dbReference type="HOGENOM" id="CLU_2870583_0_0_1"/>
<accession>U5CTN4</accession>
<keyword evidence="2" id="KW-1185">Reference proteome</keyword>
<name>U5CTN4_AMBTC</name>
<sequence>MGNAVKLTGLWVPAALGVRCDKGKREWGNAVKLTRGRNKVKWKSGKAVKLTRAAGYYSPGYACR</sequence>
<evidence type="ECO:0000313" key="2">
    <source>
        <dbReference type="Proteomes" id="UP000017836"/>
    </source>
</evidence>
<dbReference type="Proteomes" id="UP000017836">
    <property type="component" value="Unassembled WGS sequence"/>
</dbReference>
<dbReference type="Gramene" id="ERN16626">
    <property type="protein sequence ID" value="ERN16626"/>
    <property type="gene ID" value="AMTR_s00051p00069140"/>
</dbReference>
<dbReference type="AlphaFoldDB" id="U5CTN4"/>
<dbReference type="EMBL" id="KI392418">
    <property type="protein sequence ID" value="ERN16626.1"/>
    <property type="molecule type" value="Genomic_DNA"/>
</dbReference>
<protein>
    <submittedName>
        <fullName evidence="1">Uncharacterized protein</fullName>
    </submittedName>
</protein>